<dbReference type="PANTHER" id="PTHR13946:SF28">
    <property type="entry name" value="DNA-DIRECTED RNA POLYMERASES I AND III SUBUNIT RPAC2"/>
    <property type="match status" value="1"/>
</dbReference>
<dbReference type="AlphaFoldDB" id="A0AAE0HFE8"/>
<keyword evidence="2 8" id="KW-0240">DNA-directed RNA polymerase</keyword>
<reference evidence="8" key="2">
    <citation type="submission" date="2023-06" db="EMBL/GenBank/DDBJ databases">
        <authorList>
            <consortium name="Lawrence Berkeley National Laboratory"/>
            <person name="Haridas S."/>
            <person name="Hensen N."/>
            <person name="Bonometti L."/>
            <person name="Westerberg I."/>
            <person name="Brannstrom I.O."/>
            <person name="Guillou S."/>
            <person name="Cros-Aarteil S."/>
            <person name="Calhoun S."/>
            <person name="Kuo A."/>
            <person name="Mondo S."/>
            <person name="Pangilinan J."/>
            <person name="Riley R."/>
            <person name="Labutti K."/>
            <person name="Andreopoulos B."/>
            <person name="Lipzen A."/>
            <person name="Chen C."/>
            <person name="Yanf M."/>
            <person name="Daum C."/>
            <person name="Ng V."/>
            <person name="Clum A."/>
            <person name="Steindorff A."/>
            <person name="Ohm R."/>
            <person name="Martin F."/>
            <person name="Silar P."/>
            <person name="Natvig D."/>
            <person name="Lalanne C."/>
            <person name="Gautier V."/>
            <person name="Ament-Velasquez S.L."/>
            <person name="Kruys A."/>
            <person name="Hutchinson M.I."/>
            <person name="Powell A.J."/>
            <person name="Barry K."/>
            <person name="Miller A.N."/>
            <person name="Grigoriev I.V."/>
            <person name="Debuchy R."/>
            <person name="Gladieux P."/>
            <person name="Thoren M.H."/>
            <person name="Johannesson H."/>
        </authorList>
    </citation>
    <scope>NUCLEOTIDE SEQUENCE</scope>
    <source>
        <strain evidence="8">CBS 168.71</strain>
    </source>
</reference>
<dbReference type="EMBL" id="JAUEPN010000004">
    <property type="protein sequence ID" value="KAK3295567.1"/>
    <property type="molecule type" value="Genomic_DNA"/>
</dbReference>
<proteinExistence type="inferred from homology"/>
<dbReference type="PANTHER" id="PTHR13946">
    <property type="entry name" value="DNA-DIRECTED RNA POLYMERASE I,II,III"/>
    <property type="match status" value="1"/>
</dbReference>
<dbReference type="GeneID" id="87838194"/>
<comment type="caution">
    <text evidence="8">The sequence shown here is derived from an EMBL/GenBank/DDBJ whole genome shotgun (WGS) entry which is preliminary data.</text>
</comment>
<dbReference type="GO" id="GO:0046983">
    <property type="term" value="F:protein dimerization activity"/>
    <property type="evidence" value="ECO:0007669"/>
    <property type="project" value="InterPro"/>
</dbReference>
<dbReference type="RefSeq" id="XP_062659081.1">
    <property type="nucleotide sequence ID" value="XM_062801246.1"/>
</dbReference>
<comment type="similarity">
    <text evidence="5">Belongs to the archaeal Rpo11/eukaryotic RPB11/RPC19 RNA polymerase subunit family.</text>
</comment>
<dbReference type="SUPFAM" id="SSF55257">
    <property type="entry name" value="RBP11-like subunits of RNA polymerase"/>
    <property type="match status" value="1"/>
</dbReference>
<keyword evidence="3" id="KW-0804">Transcription</keyword>
<keyword evidence="9" id="KW-1185">Reference proteome</keyword>
<evidence type="ECO:0000256" key="1">
    <source>
        <dbReference type="ARBA" id="ARBA00004123"/>
    </source>
</evidence>
<comment type="subcellular location">
    <subcellularLocation>
        <location evidence="1">Nucleus</location>
    </subcellularLocation>
</comment>
<accession>A0AAE0HFE8</accession>
<dbReference type="HAMAP" id="MF_00261">
    <property type="entry name" value="RNApol_arch_Rpo11"/>
    <property type="match status" value="1"/>
</dbReference>
<dbReference type="GO" id="GO:0006362">
    <property type="term" value="P:transcription elongation by RNA polymerase I"/>
    <property type="evidence" value="ECO:0007669"/>
    <property type="project" value="TreeGrafter"/>
</dbReference>
<evidence type="ECO:0000256" key="2">
    <source>
        <dbReference type="ARBA" id="ARBA00022478"/>
    </source>
</evidence>
<evidence type="ECO:0000256" key="6">
    <source>
        <dbReference type="SAM" id="MobiDB-lite"/>
    </source>
</evidence>
<feature type="domain" description="DNA-directed RNA polymerase RBP11-like dimerisation" evidence="7">
    <location>
        <begin position="72"/>
        <end position="144"/>
    </location>
</feature>
<dbReference type="GO" id="GO:0003899">
    <property type="term" value="F:DNA-directed RNA polymerase activity"/>
    <property type="evidence" value="ECO:0007669"/>
    <property type="project" value="InterPro"/>
</dbReference>
<dbReference type="InterPro" id="IPR008193">
    <property type="entry name" value="RNA_pol_Rpb11_13-16kDa_CS"/>
</dbReference>
<dbReference type="GO" id="GO:0005666">
    <property type="term" value="C:RNA polymerase III complex"/>
    <property type="evidence" value="ECO:0007669"/>
    <property type="project" value="TreeGrafter"/>
</dbReference>
<evidence type="ECO:0000256" key="5">
    <source>
        <dbReference type="ARBA" id="ARBA00025751"/>
    </source>
</evidence>
<reference evidence="8" key="1">
    <citation type="journal article" date="2023" name="Mol. Phylogenet. Evol.">
        <title>Genome-scale phylogeny and comparative genomics of the fungal order Sordariales.</title>
        <authorList>
            <person name="Hensen N."/>
            <person name="Bonometti L."/>
            <person name="Westerberg I."/>
            <person name="Brannstrom I.O."/>
            <person name="Guillou S."/>
            <person name="Cros-Aarteil S."/>
            <person name="Calhoun S."/>
            <person name="Haridas S."/>
            <person name="Kuo A."/>
            <person name="Mondo S."/>
            <person name="Pangilinan J."/>
            <person name="Riley R."/>
            <person name="LaButti K."/>
            <person name="Andreopoulos B."/>
            <person name="Lipzen A."/>
            <person name="Chen C."/>
            <person name="Yan M."/>
            <person name="Daum C."/>
            <person name="Ng V."/>
            <person name="Clum A."/>
            <person name="Steindorff A."/>
            <person name="Ohm R.A."/>
            <person name="Martin F."/>
            <person name="Silar P."/>
            <person name="Natvig D.O."/>
            <person name="Lalanne C."/>
            <person name="Gautier V."/>
            <person name="Ament-Velasquez S.L."/>
            <person name="Kruys A."/>
            <person name="Hutchinson M.I."/>
            <person name="Powell A.J."/>
            <person name="Barry K."/>
            <person name="Miller A.N."/>
            <person name="Grigoriev I.V."/>
            <person name="Debuchy R."/>
            <person name="Gladieux P."/>
            <person name="Hiltunen Thoren M."/>
            <person name="Johannesson H."/>
        </authorList>
    </citation>
    <scope>NUCLEOTIDE SEQUENCE</scope>
    <source>
        <strain evidence="8">CBS 168.71</strain>
    </source>
</reference>
<feature type="region of interest" description="Disordered" evidence="6">
    <location>
        <begin position="1"/>
        <end position="53"/>
    </location>
</feature>
<dbReference type="GO" id="GO:0005736">
    <property type="term" value="C:RNA polymerase I complex"/>
    <property type="evidence" value="ECO:0007669"/>
    <property type="project" value="TreeGrafter"/>
</dbReference>
<evidence type="ECO:0000313" key="9">
    <source>
        <dbReference type="Proteomes" id="UP001278766"/>
    </source>
</evidence>
<organism evidence="8 9">
    <name type="scientific">Chaetomium fimeti</name>
    <dbReference type="NCBI Taxonomy" id="1854472"/>
    <lineage>
        <taxon>Eukaryota</taxon>
        <taxon>Fungi</taxon>
        <taxon>Dikarya</taxon>
        <taxon>Ascomycota</taxon>
        <taxon>Pezizomycotina</taxon>
        <taxon>Sordariomycetes</taxon>
        <taxon>Sordariomycetidae</taxon>
        <taxon>Sordariales</taxon>
        <taxon>Chaetomiaceae</taxon>
        <taxon>Chaetomium</taxon>
    </lineage>
</organism>
<feature type="compositionally biased region" description="Acidic residues" evidence="6">
    <location>
        <begin position="36"/>
        <end position="53"/>
    </location>
</feature>
<dbReference type="InterPro" id="IPR022905">
    <property type="entry name" value="Rpo11-like"/>
</dbReference>
<evidence type="ECO:0000259" key="7">
    <source>
        <dbReference type="Pfam" id="PF13656"/>
    </source>
</evidence>
<evidence type="ECO:0000313" key="8">
    <source>
        <dbReference type="EMBL" id="KAK3295567.1"/>
    </source>
</evidence>
<keyword evidence="4" id="KW-0539">Nucleus</keyword>
<evidence type="ECO:0000256" key="3">
    <source>
        <dbReference type="ARBA" id="ARBA00023163"/>
    </source>
</evidence>
<protein>
    <submittedName>
        <fullName evidence="8">DNA-directed RNA polymerase</fullName>
    </submittedName>
</protein>
<dbReference type="CDD" id="cd07029">
    <property type="entry name" value="RNAP_I_III_AC19"/>
    <property type="match status" value="1"/>
</dbReference>
<evidence type="ECO:0000256" key="4">
    <source>
        <dbReference type="ARBA" id="ARBA00023242"/>
    </source>
</evidence>
<gene>
    <name evidence="8" type="ORF">B0H64DRAFT_341159</name>
</gene>
<dbReference type="Gene3D" id="3.30.1360.10">
    <property type="entry name" value="RNA polymerase, RBP11-like subunit"/>
    <property type="match status" value="1"/>
</dbReference>
<dbReference type="Pfam" id="PF13656">
    <property type="entry name" value="RNA_pol_L_2"/>
    <property type="match status" value="1"/>
</dbReference>
<dbReference type="InterPro" id="IPR036603">
    <property type="entry name" value="RBP11-like"/>
</dbReference>
<dbReference type="InterPro" id="IPR033898">
    <property type="entry name" value="RNAP_AC19"/>
</dbReference>
<dbReference type="GO" id="GO:0055029">
    <property type="term" value="C:nuclear DNA-directed RNA polymerase complex"/>
    <property type="evidence" value="ECO:0007669"/>
    <property type="project" value="UniProtKB-ARBA"/>
</dbReference>
<dbReference type="PROSITE" id="PS01154">
    <property type="entry name" value="RNA_POL_L_13KD"/>
    <property type="match status" value="1"/>
</dbReference>
<sequence length="156" mass="17548">MARTKTKKEESVEPGSDVVMDEVPTSHQPESRDDMSVDEDENDEVEVEDNDAEVEDDVQRVRLLPGSTPTAASFEFLNEGHTLGNALRYIIMKNPDVEFCAYAIPHPSEPKMNVRIQTFDSTTAVEALEKGLRDLQELCDVVTDQFVVAREKFMAK</sequence>
<name>A0AAE0HFE8_9PEZI</name>
<dbReference type="GO" id="GO:0003677">
    <property type="term" value="F:DNA binding"/>
    <property type="evidence" value="ECO:0007669"/>
    <property type="project" value="InterPro"/>
</dbReference>
<dbReference type="InterPro" id="IPR009025">
    <property type="entry name" value="RBP11-like_dimer"/>
</dbReference>
<dbReference type="Proteomes" id="UP001278766">
    <property type="component" value="Unassembled WGS sequence"/>
</dbReference>
<dbReference type="GO" id="GO:0006383">
    <property type="term" value="P:transcription by RNA polymerase III"/>
    <property type="evidence" value="ECO:0007669"/>
    <property type="project" value="TreeGrafter"/>
</dbReference>